<dbReference type="Proteomes" id="UP000002866">
    <property type="component" value="Chromosome 2"/>
</dbReference>
<feature type="transmembrane region" description="Helical" evidence="5">
    <location>
        <begin position="76"/>
        <end position="96"/>
    </location>
</feature>
<dbReference type="EMBL" id="HE806317">
    <property type="protein sequence ID" value="CCH59397.1"/>
    <property type="molecule type" value="Genomic_DNA"/>
</dbReference>
<accession>I2GZ45</accession>
<dbReference type="InParanoid" id="I2GZ45"/>
<name>I2GZ45_HENB6</name>
<feature type="transmembrane region" description="Helical" evidence="5">
    <location>
        <begin position="12"/>
        <end position="30"/>
    </location>
</feature>
<feature type="transmembrane region" description="Helical" evidence="5">
    <location>
        <begin position="486"/>
        <end position="505"/>
    </location>
</feature>
<evidence type="ECO:0000313" key="6">
    <source>
        <dbReference type="EMBL" id="CCH59397.1"/>
    </source>
</evidence>
<dbReference type="InterPro" id="IPR036259">
    <property type="entry name" value="MFS_trans_sf"/>
</dbReference>
<organism evidence="6 7">
    <name type="scientific">Henningerozyma blattae (strain ATCC 34711 / CBS 6284 / DSM 70876 / NBRC 10599 / NRRL Y-10934 / UCD 77-7)</name>
    <name type="common">Yeast</name>
    <name type="synonym">Tetrapisispora blattae</name>
    <dbReference type="NCBI Taxonomy" id="1071380"/>
    <lineage>
        <taxon>Eukaryota</taxon>
        <taxon>Fungi</taxon>
        <taxon>Dikarya</taxon>
        <taxon>Ascomycota</taxon>
        <taxon>Saccharomycotina</taxon>
        <taxon>Saccharomycetes</taxon>
        <taxon>Saccharomycetales</taxon>
        <taxon>Saccharomycetaceae</taxon>
        <taxon>Henningerozyma</taxon>
    </lineage>
</organism>
<feature type="transmembrane region" description="Helical" evidence="5">
    <location>
        <begin position="102"/>
        <end position="124"/>
    </location>
</feature>
<dbReference type="KEGG" id="tbl:TBLA_0B05700"/>
<keyword evidence="7" id="KW-1185">Reference proteome</keyword>
<evidence type="ECO:0000256" key="3">
    <source>
        <dbReference type="ARBA" id="ARBA00022989"/>
    </source>
</evidence>
<dbReference type="RefSeq" id="XP_004178916.1">
    <property type="nucleotide sequence ID" value="XM_004178868.1"/>
</dbReference>
<feature type="transmembrane region" description="Helical" evidence="5">
    <location>
        <begin position="136"/>
        <end position="161"/>
    </location>
</feature>
<dbReference type="GO" id="GO:0022857">
    <property type="term" value="F:transmembrane transporter activity"/>
    <property type="evidence" value="ECO:0007669"/>
    <property type="project" value="InterPro"/>
</dbReference>
<dbReference type="GeneID" id="14494584"/>
<dbReference type="Gene3D" id="1.20.1250.20">
    <property type="entry name" value="MFS general substrate transporter like domains"/>
    <property type="match status" value="1"/>
</dbReference>
<dbReference type="GO" id="GO:0000329">
    <property type="term" value="C:fungal-type vacuole membrane"/>
    <property type="evidence" value="ECO:0007669"/>
    <property type="project" value="TreeGrafter"/>
</dbReference>
<dbReference type="OrthoDB" id="410267at2759"/>
<keyword evidence="2 5" id="KW-0812">Transmembrane</keyword>
<sequence>MAHILQSRKIPSFLASNAVALGAGSLYMYSLYAPQLIEKCHIPSSEASNLAFYLSFGSSLLGCVAGQIVDRSPNLSCLIGAICIGSAYYILQVIYYKEKASSSLIAFALSLLGYGAVSGYYAALKCCNVNFANNRGTAVAFPVSMYALSGMLFAAICTTFFKDDLKIMFRFMGIICPFLLILGFLFMKLEPVPFDVRPTISPIRTSNAAQNSHLRASSASTLGVSSNNYEDINSATLLRGSKKNEEDGNENAVEQTIDGNFGLNFEDQNSKSILEGLKSYEFIGFFIVLNILQGMGQMYIYSVGTITQTQFAVLEESDVILISDKIKHVQSVQVSMISLLSFFGRLTAGPLSDIFVKLFNSQRMWNVVISCIIMFVACLKLIYEDPKQLQAASHDMNSFIHLLSFHLSFTSSLFGYAFGMMFGTFPVIIADSFGTKNYSMFWALITMGGLLTVRLYTSMLSKNISSNTLLNDTVCKKGELCYDSTFWYMSISALIAGVVSILLIIKKYVDSKRTSNKYGYISNS</sequence>
<dbReference type="FunCoup" id="I2GZ45">
    <property type="interactions" value="89"/>
</dbReference>
<dbReference type="HOGENOM" id="CLU_012596_0_1_1"/>
<keyword evidence="3 5" id="KW-1133">Transmembrane helix</keyword>
<protein>
    <submittedName>
        <fullName evidence="6">Uncharacterized protein</fullName>
    </submittedName>
</protein>
<keyword evidence="4 5" id="KW-0472">Membrane</keyword>
<dbReference type="OMA" id="WGLICTG"/>
<evidence type="ECO:0000256" key="2">
    <source>
        <dbReference type="ARBA" id="ARBA00022692"/>
    </source>
</evidence>
<proteinExistence type="predicted"/>
<reference evidence="6 7" key="1">
    <citation type="journal article" date="2011" name="Proc. Natl. Acad. Sci. U.S.A.">
        <title>Evolutionary erosion of yeast sex chromosomes by mating-type switching accidents.</title>
        <authorList>
            <person name="Gordon J.L."/>
            <person name="Armisen D."/>
            <person name="Proux-Wera E."/>
            <person name="Oheigeartaigh S.S."/>
            <person name="Byrne K.P."/>
            <person name="Wolfe K.H."/>
        </authorList>
    </citation>
    <scope>NUCLEOTIDE SEQUENCE [LARGE SCALE GENOMIC DNA]</scope>
    <source>
        <strain evidence="7">ATCC 34711 / CBS 6284 / DSM 70876 / NBRC 10599 / NRRL Y-10934 / UCD 77-7</strain>
    </source>
</reference>
<evidence type="ECO:0000256" key="5">
    <source>
        <dbReference type="SAM" id="Phobius"/>
    </source>
</evidence>
<dbReference type="AlphaFoldDB" id="I2GZ45"/>
<dbReference type="eggNOG" id="ENOG502RWDV">
    <property type="taxonomic scope" value="Eukaryota"/>
</dbReference>
<feature type="transmembrane region" description="Helical" evidence="5">
    <location>
        <begin position="440"/>
        <end position="457"/>
    </location>
</feature>
<evidence type="ECO:0000313" key="7">
    <source>
        <dbReference type="Proteomes" id="UP000002866"/>
    </source>
</evidence>
<comment type="subcellular location">
    <subcellularLocation>
        <location evidence="1">Membrane</location>
        <topology evidence="1">Multi-pass membrane protein</topology>
    </subcellularLocation>
</comment>
<feature type="transmembrane region" description="Helical" evidence="5">
    <location>
        <begin position="50"/>
        <end position="69"/>
    </location>
</feature>
<dbReference type="PANTHER" id="PTHR21576">
    <property type="entry name" value="UNCHARACTERIZED NODULIN-LIKE PROTEIN"/>
    <property type="match status" value="1"/>
</dbReference>
<evidence type="ECO:0000256" key="1">
    <source>
        <dbReference type="ARBA" id="ARBA00004141"/>
    </source>
</evidence>
<dbReference type="InterPro" id="IPR011701">
    <property type="entry name" value="MFS"/>
</dbReference>
<feature type="transmembrane region" description="Helical" evidence="5">
    <location>
        <begin position="364"/>
        <end position="383"/>
    </location>
</feature>
<feature type="transmembrane region" description="Helical" evidence="5">
    <location>
        <begin position="403"/>
        <end position="428"/>
    </location>
</feature>
<dbReference type="SUPFAM" id="SSF103473">
    <property type="entry name" value="MFS general substrate transporter"/>
    <property type="match status" value="1"/>
</dbReference>
<dbReference type="PANTHER" id="PTHR21576:SF166">
    <property type="entry name" value="ADR278WP"/>
    <property type="match status" value="1"/>
</dbReference>
<evidence type="ECO:0000256" key="4">
    <source>
        <dbReference type="ARBA" id="ARBA00023136"/>
    </source>
</evidence>
<gene>
    <name evidence="6" type="primary">TBLA0B05700</name>
    <name evidence="6" type="ORF">TBLA_0B05700</name>
</gene>
<feature type="transmembrane region" description="Helical" evidence="5">
    <location>
        <begin position="167"/>
        <end position="187"/>
    </location>
</feature>
<dbReference type="Pfam" id="PF07690">
    <property type="entry name" value="MFS_1"/>
    <property type="match status" value="1"/>
</dbReference>